<feature type="transmembrane region" description="Helical" evidence="3">
    <location>
        <begin position="6"/>
        <end position="24"/>
    </location>
</feature>
<dbReference type="Proteomes" id="UP000266861">
    <property type="component" value="Unassembled WGS sequence"/>
</dbReference>
<dbReference type="PANTHER" id="PTHR46093">
    <property type="entry name" value="ACYL-COA-BINDING DOMAIN-CONTAINING PROTEIN 5"/>
    <property type="match status" value="1"/>
</dbReference>
<dbReference type="AlphaFoldDB" id="A0A397H675"/>
<evidence type="ECO:0000256" key="3">
    <source>
        <dbReference type="SAM" id="Phobius"/>
    </source>
</evidence>
<dbReference type="EMBL" id="PQFF01000335">
    <property type="protein sequence ID" value="RHZ58575.1"/>
    <property type="molecule type" value="Genomic_DNA"/>
</dbReference>
<sequence length="551" mass="61321">MVNTPKLFGIVLISGTQSLLLIVFDKINHGDRIIDIIGRFGSIAIVSSSHNCLSRIFLCSTINGRHSCRDVFESFHDRLLIIGGIKDYIYSSELIYLDLSKSFNNTNLPWNLIGGLPIYTCSSTAIVSYDNSNIFLIGGYMSYNSTTINNNYDFSYRVYRYKNLTSEWTTPSIKGDSIPIRQQMTGVINLGTIYIFGGVNITNYTTLTKKRYNEMNTLYTYSTTMTWKKLNITNNLPPPSSDYSASILPNGIIIYIGGQEENGTLTKMNNIKLFDTNEHEWSHMNATGDSVDARWLFASVLTSDGNITIFGGCTLNLTSVSTKLAVLNTNKYPYEWSIPSSSKANSSPSLYGHTANLYYKYMIITFGYDIDNAMYNSKIKLFDTNEHEWSHMNATGDSVDARWLFASVLTSDGNITIFGGCTLNLTSVSTKLAVLNTNKYPYEWSIPSSSKANSSPSLYGHTANLYYKYMIITFGYDIDNAMYNSKVYLYCMTNDTWVSHFDPPSASTSTSTSSLSPILSVLIGIVVLIVGCGLLGIARPFQSLHNCFGGS</sequence>
<comment type="caution">
    <text evidence="4">The sequence shown here is derived from an EMBL/GenBank/DDBJ whole genome shotgun (WGS) entry which is preliminary data.</text>
</comment>
<dbReference type="OrthoDB" id="432528at2759"/>
<evidence type="ECO:0000256" key="1">
    <source>
        <dbReference type="ARBA" id="ARBA00022441"/>
    </source>
</evidence>
<proteinExistence type="predicted"/>
<dbReference type="InterPro" id="IPR015915">
    <property type="entry name" value="Kelch-typ_b-propeller"/>
</dbReference>
<keyword evidence="3" id="KW-0472">Membrane</keyword>
<dbReference type="PANTHER" id="PTHR46093:SF18">
    <property type="entry name" value="FIBRONECTIN TYPE-III DOMAIN-CONTAINING PROTEIN"/>
    <property type="match status" value="1"/>
</dbReference>
<dbReference type="Gene3D" id="2.120.10.80">
    <property type="entry name" value="Kelch-type beta propeller"/>
    <property type="match status" value="2"/>
</dbReference>
<feature type="transmembrane region" description="Helical" evidence="3">
    <location>
        <begin position="518"/>
        <end position="538"/>
    </location>
</feature>
<dbReference type="Pfam" id="PF24681">
    <property type="entry name" value="Kelch_KLHDC2_KLHL20_DRC7"/>
    <property type="match status" value="1"/>
</dbReference>
<organism evidence="4 5">
    <name type="scientific">Diversispora epigaea</name>
    <dbReference type="NCBI Taxonomy" id="1348612"/>
    <lineage>
        <taxon>Eukaryota</taxon>
        <taxon>Fungi</taxon>
        <taxon>Fungi incertae sedis</taxon>
        <taxon>Mucoromycota</taxon>
        <taxon>Glomeromycotina</taxon>
        <taxon>Glomeromycetes</taxon>
        <taxon>Diversisporales</taxon>
        <taxon>Diversisporaceae</taxon>
        <taxon>Diversispora</taxon>
    </lineage>
</organism>
<protein>
    <submittedName>
        <fullName evidence="4">Uncharacterized protein</fullName>
    </submittedName>
</protein>
<keyword evidence="2" id="KW-0677">Repeat</keyword>
<gene>
    <name evidence="4" type="ORF">Glove_372g34</name>
</gene>
<dbReference type="SUPFAM" id="SSF50965">
    <property type="entry name" value="Galactose oxidase, central domain"/>
    <property type="match status" value="1"/>
</dbReference>
<keyword evidence="1" id="KW-0880">Kelch repeat</keyword>
<dbReference type="InterPro" id="IPR011043">
    <property type="entry name" value="Gal_Oxase/kelch_b-propeller"/>
</dbReference>
<keyword evidence="5" id="KW-1185">Reference proteome</keyword>
<accession>A0A397H675</accession>
<reference evidence="4 5" key="1">
    <citation type="submission" date="2018-08" db="EMBL/GenBank/DDBJ databases">
        <title>Genome and evolution of the arbuscular mycorrhizal fungus Diversispora epigaea (formerly Glomus versiforme) and its bacterial endosymbionts.</title>
        <authorList>
            <person name="Sun X."/>
            <person name="Fei Z."/>
            <person name="Harrison M."/>
        </authorList>
    </citation>
    <scope>NUCLEOTIDE SEQUENCE [LARGE SCALE GENOMIC DNA]</scope>
    <source>
        <strain evidence="4 5">IT104</strain>
    </source>
</reference>
<name>A0A397H675_9GLOM</name>
<dbReference type="SUPFAM" id="SSF117281">
    <property type="entry name" value="Kelch motif"/>
    <property type="match status" value="1"/>
</dbReference>
<keyword evidence="3" id="KW-0812">Transmembrane</keyword>
<keyword evidence="3" id="KW-1133">Transmembrane helix</keyword>
<dbReference type="STRING" id="1348612.A0A397H675"/>
<evidence type="ECO:0000256" key="2">
    <source>
        <dbReference type="ARBA" id="ARBA00022737"/>
    </source>
</evidence>
<evidence type="ECO:0000313" key="5">
    <source>
        <dbReference type="Proteomes" id="UP000266861"/>
    </source>
</evidence>
<evidence type="ECO:0000313" key="4">
    <source>
        <dbReference type="EMBL" id="RHZ58575.1"/>
    </source>
</evidence>